<gene>
    <name evidence="2" type="ORF">PXEA_LOCUS26199</name>
</gene>
<sequence length="118" mass="12378">MTSPSRTGQPVGSDGVLACLGGVPRVFSRAFPQLPSGLLPRQSTLGKTGSGNGRGRVKCDASLEEMTPEPVTTMWMDREVAGARRLANGHTISGRSVCNRTEVRNGIASKLVKGGLVE</sequence>
<feature type="region of interest" description="Disordered" evidence="1">
    <location>
        <begin position="37"/>
        <end position="57"/>
    </location>
</feature>
<proteinExistence type="predicted"/>
<comment type="caution">
    <text evidence="2">The sequence shown here is derived from an EMBL/GenBank/DDBJ whole genome shotgun (WGS) entry which is preliminary data.</text>
</comment>
<reference evidence="2" key="1">
    <citation type="submission" date="2018-11" db="EMBL/GenBank/DDBJ databases">
        <authorList>
            <consortium name="Pathogen Informatics"/>
        </authorList>
    </citation>
    <scope>NUCLEOTIDE SEQUENCE</scope>
</reference>
<keyword evidence="3" id="KW-1185">Reference proteome</keyword>
<dbReference type="EMBL" id="CAAALY010244605">
    <property type="protein sequence ID" value="VEL32759.1"/>
    <property type="molecule type" value="Genomic_DNA"/>
</dbReference>
<evidence type="ECO:0000256" key="1">
    <source>
        <dbReference type="SAM" id="MobiDB-lite"/>
    </source>
</evidence>
<evidence type="ECO:0000313" key="3">
    <source>
        <dbReference type="Proteomes" id="UP000784294"/>
    </source>
</evidence>
<name>A0A3S5C3G4_9PLAT</name>
<dbReference type="AlphaFoldDB" id="A0A3S5C3G4"/>
<protein>
    <submittedName>
        <fullName evidence="2">Uncharacterized protein</fullName>
    </submittedName>
</protein>
<organism evidence="2 3">
    <name type="scientific">Protopolystoma xenopodis</name>
    <dbReference type="NCBI Taxonomy" id="117903"/>
    <lineage>
        <taxon>Eukaryota</taxon>
        <taxon>Metazoa</taxon>
        <taxon>Spiralia</taxon>
        <taxon>Lophotrochozoa</taxon>
        <taxon>Platyhelminthes</taxon>
        <taxon>Monogenea</taxon>
        <taxon>Polyopisthocotylea</taxon>
        <taxon>Polystomatidea</taxon>
        <taxon>Polystomatidae</taxon>
        <taxon>Protopolystoma</taxon>
    </lineage>
</organism>
<evidence type="ECO:0000313" key="2">
    <source>
        <dbReference type="EMBL" id="VEL32759.1"/>
    </source>
</evidence>
<accession>A0A3S5C3G4</accession>
<dbReference type="Proteomes" id="UP000784294">
    <property type="component" value="Unassembled WGS sequence"/>
</dbReference>